<dbReference type="PANTHER" id="PTHR24068">
    <property type="entry name" value="UBIQUITIN-CONJUGATING ENZYME E2"/>
    <property type="match status" value="1"/>
</dbReference>
<dbReference type="Proteomes" id="UP000002038">
    <property type="component" value="Unassembled WGS sequence"/>
</dbReference>
<dbReference type="FunFam" id="3.10.110.10:FF:000060">
    <property type="entry name" value="Ubiquitin conjugating enzyme (UbcB)"/>
    <property type="match status" value="1"/>
</dbReference>
<dbReference type="GO" id="GO:0061631">
    <property type="term" value="F:ubiquitin conjugating enzyme activity"/>
    <property type="evidence" value="ECO:0007669"/>
    <property type="project" value="UniProtKB-EC"/>
</dbReference>
<keyword evidence="5" id="KW-0067">ATP-binding</keyword>
<reference evidence="8" key="1">
    <citation type="journal article" date="2015" name="PLoS Genet.">
        <title>The dynamic genome and transcriptome of the human fungal pathogen Blastomyces and close relative Emmonsia.</title>
        <authorList>
            <person name="Munoz J.F."/>
            <person name="Gauthier G.M."/>
            <person name="Desjardins C.A."/>
            <person name="Gallo J.E."/>
            <person name="Holder J."/>
            <person name="Sullivan T.D."/>
            <person name="Marty A.J."/>
            <person name="Carmen J.C."/>
            <person name="Chen Z."/>
            <person name="Ding L."/>
            <person name="Gujja S."/>
            <person name="Magrini V."/>
            <person name="Misas E."/>
            <person name="Mitreva M."/>
            <person name="Priest M."/>
            <person name="Saif S."/>
            <person name="Whiston E.A."/>
            <person name="Young S."/>
            <person name="Zeng Q."/>
            <person name="Goldman W.E."/>
            <person name="Mardis E.R."/>
            <person name="Taylor J.W."/>
            <person name="McEwen J.G."/>
            <person name="Clay O.K."/>
            <person name="Klein B.S."/>
            <person name="Cuomo C.A."/>
        </authorList>
    </citation>
    <scope>NUCLEOTIDE SEQUENCE [LARGE SCALE GENOMIC DNA]</scope>
    <source>
        <strain evidence="8">SLH14081</strain>
    </source>
</reference>
<dbReference type="OrthoDB" id="9978460at2759"/>
<evidence type="ECO:0000313" key="7">
    <source>
        <dbReference type="EMBL" id="OAT07023.1"/>
    </source>
</evidence>
<evidence type="ECO:0000256" key="1">
    <source>
        <dbReference type="ARBA" id="ARBA00012486"/>
    </source>
</evidence>
<dbReference type="KEGG" id="bgh:BDBG_03130"/>
<accession>A0A179UGZ9</accession>
<dbReference type="PROSITE" id="PS50127">
    <property type="entry name" value="UBC_2"/>
    <property type="match status" value="1"/>
</dbReference>
<evidence type="ECO:0000256" key="2">
    <source>
        <dbReference type="ARBA" id="ARBA00022679"/>
    </source>
</evidence>
<dbReference type="Gene3D" id="3.10.110.10">
    <property type="entry name" value="Ubiquitin Conjugating Enzyme"/>
    <property type="match status" value="1"/>
</dbReference>
<sequence length="154" mass="17490">MGSQKRIAKEFNELMESPPTGISVTLANGSDLYNWKVHMQGPESSPYNGGNFIINLSLPNDYPFKPPTVSFDTKIYHPNVTNDDKGSMCLGMLKSDEWKPSSRIAAVLEFARQLLVEPMPDDAVEGRIAEQYRDDRKRFDEIAREWTRKYASGK</sequence>
<evidence type="ECO:0000313" key="8">
    <source>
        <dbReference type="Proteomes" id="UP000002038"/>
    </source>
</evidence>
<dbReference type="GO" id="GO:0005524">
    <property type="term" value="F:ATP binding"/>
    <property type="evidence" value="ECO:0007669"/>
    <property type="project" value="UniProtKB-KW"/>
</dbReference>
<dbReference type="VEuPathDB" id="FungiDB:BDBG_03130"/>
<dbReference type="STRING" id="559298.A0A179UGZ9"/>
<keyword evidence="4" id="KW-0833">Ubl conjugation pathway</keyword>
<dbReference type="GeneID" id="8510017"/>
<dbReference type="AlphaFoldDB" id="A0A179UGZ9"/>
<dbReference type="EC" id="2.3.2.23" evidence="1"/>
<keyword evidence="2" id="KW-0808">Transferase</keyword>
<dbReference type="Pfam" id="PF00179">
    <property type="entry name" value="UQ_con"/>
    <property type="match status" value="1"/>
</dbReference>
<organism evidence="7 8">
    <name type="scientific">Blastomyces gilchristii (strain SLH14081)</name>
    <name type="common">Blastomyces dermatitidis</name>
    <dbReference type="NCBI Taxonomy" id="559298"/>
    <lineage>
        <taxon>Eukaryota</taxon>
        <taxon>Fungi</taxon>
        <taxon>Dikarya</taxon>
        <taxon>Ascomycota</taxon>
        <taxon>Pezizomycotina</taxon>
        <taxon>Eurotiomycetes</taxon>
        <taxon>Eurotiomycetidae</taxon>
        <taxon>Onygenales</taxon>
        <taxon>Ajellomycetaceae</taxon>
        <taxon>Blastomyces</taxon>
    </lineage>
</organism>
<dbReference type="InterPro" id="IPR000608">
    <property type="entry name" value="UBC"/>
</dbReference>
<evidence type="ECO:0000259" key="6">
    <source>
        <dbReference type="PROSITE" id="PS50127"/>
    </source>
</evidence>
<gene>
    <name evidence="7" type="ORF">BDBG_03130</name>
</gene>
<dbReference type="SUPFAM" id="SSF54495">
    <property type="entry name" value="UBC-like"/>
    <property type="match status" value="1"/>
</dbReference>
<name>A0A179UGZ9_BLAGS</name>
<keyword evidence="3" id="KW-0547">Nucleotide-binding</keyword>
<dbReference type="InterPro" id="IPR016135">
    <property type="entry name" value="UBQ-conjugating_enzyme/RWD"/>
</dbReference>
<keyword evidence="8" id="KW-1185">Reference proteome</keyword>
<dbReference type="EMBL" id="GG657451">
    <property type="protein sequence ID" value="OAT07023.1"/>
    <property type="molecule type" value="Genomic_DNA"/>
</dbReference>
<evidence type="ECO:0000256" key="5">
    <source>
        <dbReference type="ARBA" id="ARBA00022840"/>
    </source>
</evidence>
<protein>
    <recommendedName>
        <fullName evidence="1">E2 ubiquitin-conjugating enzyme</fullName>
        <ecNumber evidence="1">2.3.2.23</ecNumber>
    </recommendedName>
</protein>
<dbReference type="SMART" id="SM00212">
    <property type="entry name" value="UBCc"/>
    <property type="match status" value="1"/>
</dbReference>
<proteinExistence type="predicted"/>
<evidence type="ECO:0000256" key="4">
    <source>
        <dbReference type="ARBA" id="ARBA00022786"/>
    </source>
</evidence>
<feature type="domain" description="UBC core" evidence="6">
    <location>
        <begin position="2"/>
        <end position="152"/>
    </location>
</feature>
<evidence type="ECO:0000256" key="3">
    <source>
        <dbReference type="ARBA" id="ARBA00022741"/>
    </source>
</evidence>
<dbReference type="RefSeq" id="XP_002626953.1">
    <property type="nucleotide sequence ID" value="XM_002626907.2"/>
</dbReference>